<name>A0ABU0L1H2_9BACL</name>
<keyword evidence="3" id="KW-1003">Cell membrane</keyword>
<sequence length="452" mass="48805">MWKSAVVGEPGLDNPKNEGEDVGRMRQIGQKKAVSQRLWSPFFAQLWVLVFLVEFMKGSLLVAILPVYMGETLGLSAGIIGLAFSLQYFGDNAFRAPAGWMAERLGYRGTMSTALLFTLVAIIMLSVLTEPVWLVVACLLLGLGTSPLWPCVMTGTTEMSGPNNSNGAAMGTLEIASMGGTGLGPLVMNFAMAYYGHSYGMVFLILIGCSIVLLLVALMLPGSNKITAARDPRRSAAVSSGRGIKQKQQLWKGIKETIRTLKTKLNVNPLIYPALFLQSFVIGLISPVLTLYARTDLGVSPNLYSVLLIAGGGVTVLALIPCGKLVDRLGTEYFLHIGFLLTGITLFFFSTVRSIPLVFLAVALIGLGYALILPAWNTFLAQLIPESERATVWGFFLTLQGSGMVIGPLVSGFLWDRAGHTAPFIISGVVMLLMFGCHLALARHPRRRTVRA</sequence>
<comment type="caution">
    <text evidence="10">The sequence shown here is derived from an EMBL/GenBank/DDBJ whole genome shotgun (WGS) entry which is preliminary data.</text>
</comment>
<dbReference type="InterPro" id="IPR020846">
    <property type="entry name" value="MFS_dom"/>
</dbReference>
<feature type="transmembrane region" description="Helical" evidence="8">
    <location>
        <begin position="270"/>
        <end position="292"/>
    </location>
</feature>
<comment type="subcellular location">
    <subcellularLocation>
        <location evidence="1">Cell membrane</location>
        <topology evidence="1">Multi-pass membrane protein</topology>
    </subcellularLocation>
</comment>
<dbReference type="PANTHER" id="PTHR23517:SF3">
    <property type="entry name" value="INTEGRAL MEMBRANE TRANSPORT PROTEIN"/>
    <property type="match status" value="1"/>
</dbReference>
<feature type="transmembrane region" description="Helical" evidence="8">
    <location>
        <begin position="34"/>
        <end position="53"/>
    </location>
</feature>
<evidence type="ECO:0000256" key="7">
    <source>
        <dbReference type="SAM" id="MobiDB-lite"/>
    </source>
</evidence>
<feature type="transmembrane region" description="Helical" evidence="8">
    <location>
        <begin position="421"/>
        <end position="441"/>
    </location>
</feature>
<feature type="domain" description="Major facilitator superfamily (MFS) profile" evidence="9">
    <location>
        <begin position="42"/>
        <end position="446"/>
    </location>
</feature>
<dbReference type="EMBL" id="JAUSWA010000023">
    <property type="protein sequence ID" value="MDQ0495542.1"/>
    <property type="molecule type" value="Genomic_DNA"/>
</dbReference>
<dbReference type="PROSITE" id="PS50850">
    <property type="entry name" value="MFS"/>
    <property type="match status" value="1"/>
</dbReference>
<evidence type="ECO:0000256" key="1">
    <source>
        <dbReference type="ARBA" id="ARBA00004651"/>
    </source>
</evidence>
<dbReference type="SUPFAM" id="SSF103473">
    <property type="entry name" value="MFS general substrate transporter"/>
    <property type="match status" value="1"/>
</dbReference>
<feature type="transmembrane region" description="Helical" evidence="8">
    <location>
        <begin position="358"/>
        <end position="380"/>
    </location>
</feature>
<dbReference type="InterPro" id="IPR036259">
    <property type="entry name" value="MFS_trans_sf"/>
</dbReference>
<dbReference type="Pfam" id="PF07690">
    <property type="entry name" value="MFS_1"/>
    <property type="match status" value="2"/>
</dbReference>
<evidence type="ECO:0000313" key="11">
    <source>
        <dbReference type="Proteomes" id="UP001242811"/>
    </source>
</evidence>
<keyword evidence="4 8" id="KW-0812">Transmembrane</keyword>
<dbReference type="CDD" id="cd17325">
    <property type="entry name" value="MFS_MdtG_SLC18_like"/>
    <property type="match status" value="1"/>
</dbReference>
<evidence type="ECO:0000256" key="2">
    <source>
        <dbReference type="ARBA" id="ARBA00022448"/>
    </source>
</evidence>
<feature type="transmembrane region" description="Helical" evidence="8">
    <location>
        <begin position="392"/>
        <end position="415"/>
    </location>
</feature>
<reference evidence="10 11" key="1">
    <citation type="submission" date="2023-07" db="EMBL/GenBank/DDBJ databases">
        <title>Genomic Encyclopedia of Type Strains, Phase IV (KMG-IV): sequencing the most valuable type-strain genomes for metagenomic binning, comparative biology and taxonomic classification.</title>
        <authorList>
            <person name="Goeker M."/>
        </authorList>
    </citation>
    <scope>NUCLEOTIDE SEQUENCE [LARGE SCALE GENOMIC DNA]</scope>
    <source>
        <strain evidence="10 11">DSM 14914</strain>
    </source>
</reference>
<evidence type="ECO:0000256" key="3">
    <source>
        <dbReference type="ARBA" id="ARBA00022475"/>
    </source>
</evidence>
<evidence type="ECO:0000256" key="5">
    <source>
        <dbReference type="ARBA" id="ARBA00022989"/>
    </source>
</evidence>
<keyword evidence="6 8" id="KW-0472">Membrane</keyword>
<evidence type="ECO:0000259" key="9">
    <source>
        <dbReference type="PROSITE" id="PS50850"/>
    </source>
</evidence>
<feature type="transmembrane region" description="Helical" evidence="8">
    <location>
        <begin position="59"/>
        <end position="84"/>
    </location>
</feature>
<feature type="transmembrane region" description="Helical" evidence="8">
    <location>
        <begin position="304"/>
        <end position="326"/>
    </location>
</feature>
<dbReference type="Proteomes" id="UP001242811">
    <property type="component" value="Unassembled WGS sequence"/>
</dbReference>
<organism evidence="10 11">
    <name type="scientific">Paenibacillus brasilensis</name>
    <dbReference type="NCBI Taxonomy" id="128574"/>
    <lineage>
        <taxon>Bacteria</taxon>
        <taxon>Bacillati</taxon>
        <taxon>Bacillota</taxon>
        <taxon>Bacilli</taxon>
        <taxon>Bacillales</taxon>
        <taxon>Paenibacillaceae</taxon>
        <taxon>Paenibacillus</taxon>
    </lineage>
</organism>
<evidence type="ECO:0000256" key="4">
    <source>
        <dbReference type="ARBA" id="ARBA00022692"/>
    </source>
</evidence>
<gene>
    <name evidence="10" type="ORF">QOZ95_003722</name>
</gene>
<proteinExistence type="predicted"/>
<keyword evidence="11" id="KW-1185">Reference proteome</keyword>
<feature type="transmembrane region" description="Helical" evidence="8">
    <location>
        <begin position="333"/>
        <end position="352"/>
    </location>
</feature>
<feature type="transmembrane region" description="Helical" evidence="8">
    <location>
        <begin position="201"/>
        <end position="220"/>
    </location>
</feature>
<evidence type="ECO:0000256" key="6">
    <source>
        <dbReference type="ARBA" id="ARBA00023136"/>
    </source>
</evidence>
<keyword evidence="5 8" id="KW-1133">Transmembrane helix</keyword>
<evidence type="ECO:0000256" key="8">
    <source>
        <dbReference type="SAM" id="Phobius"/>
    </source>
</evidence>
<keyword evidence="2" id="KW-0813">Transport</keyword>
<evidence type="ECO:0000313" key="10">
    <source>
        <dbReference type="EMBL" id="MDQ0495542.1"/>
    </source>
</evidence>
<dbReference type="InterPro" id="IPR050171">
    <property type="entry name" value="MFS_Transporters"/>
</dbReference>
<dbReference type="InterPro" id="IPR011701">
    <property type="entry name" value="MFS"/>
</dbReference>
<protein>
    <submittedName>
        <fullName evidence="10">MFS family permease</fullName>
    </submittedName>
</protein>
<feature type="region of interest" description="Disordered" evidence="7">
    <location>
        <begin position="1"/>
        <end position="23"/>
    </location>
</feature>
<feature type="transmembrane region" description="Helical" evidence="8">
    <location>
        <begin position="173"/>
        <end position="195"/>
    </location>
</feature>
<dbReference type="PANTHER" id="PTHR23517">
    <property type="entry name" value="RESISTANCE PROTEIN MDTM, PUTATIVE-RELATED-RELATED"/>
    <property type="match status" value="1"/>
</dbReference>
<feature type="transmembrane region" description="Helical" evidence="8">
    <location>
        <begin position="132"/>
        <end position="152"/>
    </location>
</feature>
<accession>A0ABU0L1H2</accession>
<dbReference type="Gene3D" id="1.20.1250.20">
    <property type="entry name" value="MFS general substrate transporter like domains"/>
    <property type="match status" value="2"/>
</dbReference>
<feature type="transmembrane region" description="Helical" evidence="8">
    <location>
        <begin position="105"/>
        <end position="126"/>
    </location>
</feature>